<name>A0A813FQ42_POLGL</name>
<dbReference type="OrthoDB" id="407736at2759"/>
<sequence>SKAARACKAACYSNLLCQYWQYFRETGCWVEEPLSGLKVSYPFTRADLISGPQEAMAGEYIQHFCPDVWTPLKALELAALGTTCADPGSKDLGSVGLAGVAGCSERASADKECGSELFSNGTACFCILKGMPCNRFLSSDGFNLFETR</sequence>
<dbReference type="AlphaFoldDB" id="A0A813FQ42"/>
<feature type="non-terminal residue" evidence="1">
    <location>
        <position position="148"/>
    </location>
</feature>
<dbReference type="EMBL" id="CAJNNV010025410">
    <property type="protein sequence ID" value="CAE8614348.1"/>
    <property type="molecule type" value="Genomic_DNA"/>
</dbReference>
<proteinExistence type="predicted"/>
<keyword evidence="2" id="KW-1185">Reference proteome</keyword>
<feature type="non-terminal residue" evidence="1">
    <location>
        <position position="1"/>
    </location>
</feature>
<gene>
    <name evidence="1" type="ORF">PGLA1383_LOCUS32071</name>
</gene>
<comment type="caution">
    <text evidence="1">The sequence shown here is derived from an EMBL/GenBank/DDBJ whole genome shotgun (WGS) entry which is preliminary data.</text>
</comment>
<accession>A0A813FQ42</accession>
<dbReference type="Gene3D" id="3.50.4.10">
    <property type="entry name" value="Hepatocyte Growth Factor"/>
    <property type="match status" value="1"/>
</dbReference>
<evidence type="ECO:0000313" key="1">
    <source>
        <dbReference type="EMBL" id="CAE8614348.1"/>
    </source>
</evidence>
<protein>
    <recommendedName>
        <fullName evidence="3">Apple domain-containing protein</fullName>
    </recommendedName>
</protein>
<organism evidence="1 2">
    <name type="scientific">Polarella glacialis</name>
    <name type="common">Dinoflagellate</name>
    <dbReference type="NCBI Taxonomy" id="89957"/>
    <lineage>
        <taxon>Eukaryota</taxon>
        <taxon>Sar</taxon>
        <taxon>Alveolata</taxon>
        <taxon>Dinophyceae</taxon>
        <taxon>Suessiales</taxon>
        <taxon>Suessiaceae</taxon>
        <taxon>Polarella</taxon>
    </lineage>
</organism>
<reference evidence="1" key="1">
    <citation type="submission" date="2021-02" db="EMBL/GenBank/DDBJ databases">
        <authorList>
            <person name="Dougan E. K."/>
            <person name="Rhodes N."/>
            <person name="Thang M."/>
            <person name="Chan C."/>
        </authorList>
    </citation>
    <scope>NUCLEOTIDE SEQUENCE</scope>
</reference>
<evidence type="ECO:0008006" key="3">
    <source>
        <dbReference type="Google" id="ProtNLM"/>
    </source>
</evidence>
<dbReference type="Proteomes" id="UP000654075">
    <property type="component" value="Unassembled WGS sequence"/>
</dbReference>
<evidence type="ECO:0000313" key="2">
    <source>
        <dbReference type="Proteomes" id="UP000654075"/>
    </source>
</evidence>